<evidence type="ECO:0000256" key="1">
    <source>
        <dbReference type="SAM" id="Phobius"/>
    </source>
</evidence>
<dbReference type="GeneID" id="98318496"/>
<feature type="transmembrane region" description="Helical" evidence="1">
    <location>
        <begin position="122"/>
        <end position="141"/>
    </location>
</feature>
<dbReference type="PANTHER" id="PTHR40448">
    <property type="entry name" value="TWO-COMPONENT SENSOR HISTIDINE KINASE"/>
    <property type="match status" value="1"/>
</dbReference>
<dbReference type="InterPro" id="IPR036890">
    <property type="entry name" value="HATPase_C_sf"/>
</dbReference>
<sequence>MSTILPNIPRAFTGFAEVLAVFLMIIQLPTSKRKDLWAIKLILLSIGQIFFQLLAGKLPLWMWIPGMLLNICYMFFTLRLIEKVPFQISFYHLCKAFILAEFWASITWQLFCWLILPFTKLRTIETFFVVTSYVFLFLFFYRMEKRPNYRYSLNNVSLRDSYSAAITAAIIFFISNLGFILNGTFFNLGDSLTIFILRTSIDICGVLLLSLQENQRYEIFLNQDLTEMNNMFQSQYEQYQTFRENTELVNQRFHDLKHQLAIISLEENIDKRIKYAHQIEKDIQQYKAYVKTGNPIADVILTHKNFQCIKNKITFTCIANGKLLNRIDTMDLCSLLGNALDNAIESSLQLVEEEKRLINVRLNKQSGFIIFCVENYTENIIQTTEGLPHSTKKNSKNHGYGLRSINYIAQKYNGKMIINLKENWFTLKVLLPLKE</sequence>
<proteinExistence type="predicted"/>
<keyword evidence="4" id="KW-1185">Reference proteome</keyword>
<dbReference type="PATRIC" id="fig|1423750.3.peg.462"/>
<feature type="transmembrane region" description="Helical" evidence="1">
    <location>
        <begin position="12"/>
        <end position="30"/>
    </location>
</feature>
<keyword evidence="1" id="KW-1133">Transmembrane helix</keyword>
<evidence type="ECO:0000313" key="3">
    <source>
        <dbReference type="EMBL" id="KRM07134.1"/>
    </source>
</evidence>
<comment type="caution">
    <text evidence="3">The sequence shown here is derived from an EMBL/GenBank/DDBJ whole genome shotgun (WGS) entry which is preliminary data.</text>
</comment>
<organism evidence="3 4">
    <name type="scientific">Liquorilactobacillus ghanensis DSM 18630</name>
    <dbReference type="NCBI Taxonomy" id="1423750"/>
    <lineage>
        <taxon>Bacteria</taxon>
        <taxon>Bacillati</taxon>
        <taxon>Bacillota</taxon>
        <taxon>Bacilli</taxon>
        <taxon>Lactobacillales</taxon>
        <taxon>Lactobacillaceae</taxon>
        <taxon>Liquorilactobacillus</taxon>
    </lineage>
</organism>
<dbReference type="EMBL" id="AZGB01000009">
    <property type="protein sequence ID" value="KRM07134.1"/>
    <property type="molecule type" value="Genomic_DNA"/>
</dbReference>
<dbReference type="SUPFAM" id="SSF55874">
    <property type="entry name" value="ATPase domain of HSP90 chaperone/DNA topoisomerase II/histidine kinase"/>
    <property type="match status" value="1"/>
</dbReference>
<protein>
    <recommendedName>
        <fullName evidence="2">Sensor histidine kinase NatK-like C-terminal domain-containing protein</fullName>
    </recommendedName>
</protein>
<gene>
    <name evidence="3" type="ORF">FC89_GL000450</name>
</gene>
<dbReference type="RefSeq" id="WP_057871229.1">
    <property type="nucleotide sequence ID" value="NZ_AZGB01000009.1"/>
</dbReference>
<reference evidence="3 4" key="1">
    <citation type="journal article" date="2015" name="Genome Announc.">
        <title>Expanding the biotechnology potential of lactobacilli through comparative genomics of 213 strains and associated genera.</title>
        <authorList>
            <person name="Sun Z."/>
            <person name="Harris H.M."/>
            <person name="McCann A."/>
            <person name="Guo C."/>
            <person name="Argimon S."/>
            <person name="Zhang W."/>
            <person name="Yang X."/>
            <person name="Jeffery I.B."/>
            <person name="Cooney J.C."/>
            <person name="Kagawa T.F."/>
            <person name="Liu W."/>
            <person name="Song Y."/>
            <person name="Salvetti E."/>
            <person name="Wrobel A."/>
            <person name="Rasinkangas P."/>
            <person name="Parkhill J."/>
            <person name="Rea M.C."/>
            <person name="O'Sullivan O."/>
            <person name="Ritari J."/>
            <person name="Douillard F.P."/>
            <person name="Paul Ross R."/>
            <person name="Yang R."/>
            <person name="Briner A.E."/>
            <person name="Felis G.E."/>
            <person name="de Vos W.M."/>
            <person name="Barrangou R."/>
            <person name="Klaenhammer T.R."/>
            <person name="Caufield P.W."/>
            <person name="Cui Y."/>
            <person name="Zhang H."/>
            <person name="O'Toole P.W."/>
        </authorList>
    </citation>
    <scope>NUCLEOTIDE SEQUENCE [LARGE SCALE GENOMIC DNA]</scope>
    <source>
        <strain evidence="3 4">DSM 18630</strain>
    </source>
</reference>
<accession>A0A0R1VMV8</accession>
<dbReference type="Proteomes" id="UP000051451">
    <property type="component" value="Unassembled WGS sequence"/>
</dbReference>
<dbReference type="AlphaFoldDB" id="A0A0R1VMV8"/>
<name>A0A0R1VMV8_9LACO</name>
<dbReference type="STRING" id="1423750.FC89_GL000450"/>
<keyword evidence="1" id="KW-0812">Transmembrane</keyword>
<dbReference type="GO" id="GO:0042802">
    <property type="term" value="F:identical protein binding"/>
    <property type="evidence" value="ECO:0007669"/>
    <property type="project" value="TreeGrafter"/>
</dbReference>
<evidence type="ECO:0000313" key="4">
    <source>
        <dbReference type="Proteomes" id="UP000051451"/>
    </source>
</evidence>
<dbReference type="OrthoDB" id="9813149at2"/>
<dbReference type="InterPro" id="IPR032834">
    <property type="entry name" value="NatK-like_C"/>
</dbReference>
<feature type="transmembrane region" description="Helical" evidence="1">
    <location>
        <begin position="162"/>
        <end position="186"/>
    </location>
</feature>
<dbReference type="Pfam" id="PF14501">
    <property type="entry name" value="HATPase_c_5"/>
    <property type="match status" value="1"/>
</dbReference>
<dbReference type="PANTHER" id="PTHR40448:SF1">
    <property type="entry name" value="TWO-COMPONENT SENSOR HISTIDINE KINASE"/>
    <property type="match status" value="1"/>
</dbReference>
<evidence type="ECO:0000259" key="2">
    <source>
        <dbReference type="Pfam" id="PF14501"/>
    </source>
</evidence>
<keyword evidence="1" id="KW-0472">Membrane</keyword>
<feature type="domain" description="Sensor histidine kinase NatK-like C-terminal" evidence="2">
    <location>
        <begin position="329"/>
        <end position="432"/>
    </location>
</feature>
<feature type="transmembrane region" description="Helical" evidence="1">
    <location>
        <begin position="93"/>
        <end position="116"/>
    </location>
</feature>
<dbReference type="Gene3D" id="3.30.565.10">
    <property type="entry name" value="Histidine kinase-like ATPase, C-terminal domain"/>
    <property type="match status" value="1"/>
</dbReference>
<dbReference type="CDD" id="cd16935">
    <property type="entry name" value="HATPase_AgrC-ComD-like"/>
    <property type="match status" value="1"/>
</dbReference>
<feature type="transmembrane region" description="Helical" evidence="1">
    <location>
        <begin position="60"/>
        <end position="81"/>
    </location>
</feature>
<feature type="transmembrane region" description="Helical" evidence="1">
    <location>
        <begin position="37"/>
        <end position="54"/>
    </location>
</feature>